<dbReference type="Proteomes" id="UP000075714">
    <property type="component" value="Unassembled WGS sequence"/>
</dbReference>
<keyword evidence="2" id="KW-1185">Reference proteome</keyword>
<organism evidence="1 2">
    <name type="scientific">Gonium pectorale</name>
    <name type="common">Green alga</name>
    <dbReference type="NCBI Taxonomy" id="33097"/>
    <lineage>
        <taxon>Eukaryota</taxon>
        <taxon>Viridiplantae</taxon>
        <taxon>Chlorophyta</taxon>
        <taxon>core chlorophytes</taxon>
        <taxon>Chlorophyceae</taxon>
        <taxon>CS clade</taxon>
        <taxon>Chlamydomonadales</taxon>
        <taxon>Volvocaceae</taxon>
        <taxon>Gonium</taxon>
    </lineage>
</organism>
<dbReference type="AlphaFoldDB" id="A0A150G130"/>
<name>A0A150G130_GONPE</name>
<sequence length="152" mass="17518">MINTSTGDSDLRRRSQVPVELPEVLEARVRKYPGWPKSRYLVQLHKVECGCEECKKLQEAGAADRGRGRASTYSQRRGYWTPARFVEHVVGFRLGGRQQPPGVPKLRCEDHLRLVFPVAGEEDEENEDRRVEMAPSQLKKNFGYRWQCSSQD</sequence>
<reference evidence="2" key="1">
    <citation type="journal article" date="2016" name="Nat. Commun.">
        <title>The Gonium pectorale genome demonstrates co-option of cell cycle regulation during the evolution of multicellularity.</title>
        <authorList>
            <person name="Hanschen E.R."/>
            <person name="Marriage T.N."/>
            <person name="Ferris P.J."/>
            <person name="Hamaji T."/>
            <person name="Toyoda A."/>
            <person name="Fujiyama A."/>
            <person name="Neme R."/>
            <person name="Noguchi H."/>
            <person name="Minakuchi Y."/>
            <person name="Suzuki M."/>
            <person name="Kawai-Toyooka H."/>
            <person name="Smith D.R."/>
            <person name="Sparks H."/>
            <person name="Anderson J."/>
            <person name="Bakaric R."/>
            <person name="Luria V."/>
            <person name="Karger A."/>
            <person name="Kirschner M.W."/>
            <person name="Durand P.M."/>
            <person name="Michod R.E."/>
            <person name="Nozaki H."/>
            <person name="Olson B.J."/>
        </authorList>
    </citation>
    <scope>NUCLEOTIDE SEQUENCE [LARGE SCALE GENOMIC DNA]</scope>
    <source>
        <strain evidence="2">NIES-2863</strain>
    </source>
</reference>
<gene>
    <name evidence="1" type="ORF">GPECTOR_87g406</name>
</gene>
<evidence type="ECO:0000313" key="1">
    <source>
        <dbReference type="EMBL" id="KXZ43544.1"/>
    </source>
</evidence>
<accession>A0A150G130</accession>
<proteinExistence type="predicted"/>
<dbReference type="EMBL" id="LSYV01000088">
    <property type="protein sequence ID" value="KXZ43544.1"/>
    <property type="molecule type" value="Genomic_DNA"/>
</dbReference>
<protein>
    <submittedName>
        <fullName evidence="1">Uncharacterized protein</fullName>
    </submittedName>
</protein>
<evidence type="ECO:0000313" key="2">
    <source>
        <dbReference type="Proteomes" id="UP000075714"/>
    </source>
</evidence>
<comment type="caution">
    <text evidence="1">The sequence shown here is derived from an EMBL/GenBank/DDBJ whole genome shotgun (WGS) entry which is preliminary data.</text>
</comment>